<name>A0AAE3HME3_9GAMM</name>
<evidence type="ECO:0000313" key="2">
    <source>
        <dbReference type="EMBL" id="MCS3903811.1"/>
    </source>
</evidence>
<keyword evidence="3" id="KW-1185">Reference proteome</keyword>
<dbReference type="GO" id="GO:0005506">
    <property type="term" value="F:iron ion binding"/>
    <property type="evidence" value="ECO:0007669"/>
    <property type="project" value="UniProtKB-ARBA"/>
</dbReference>
<dbReference type="PANTHER" id="PTHR20883">
    <property type="entry name" value="PHYTANOYL-COA DIOXYGENASE DOMAIN CONTAINING 1"/>
    <property type="match status" value="1"/>
</dbReference>
<gene>
    <name evidence="2" type="ORF">J2T55_001843</name>
</gene>
<evidence type="ECO:0000256" key="1">
    <source>
        <dbReference type="ARBA" id="ARBA00001954"/>
    </source>
</evidence>
<keyword evidence="2" id="KW-0560">Oxidoreductase</keyword>
<dbReference type="SUPFAM" id="SSF51197">
    <property type="entry name" value="Clavaminate synthase-like"/>
    <property type="match status" value="1"/>
</dbReference>
<accession>A0AAE3HME3</accession>
<evidence type="ECO:0000313" key="3">
    <source>
        <dbReference type="Proteomes" id="UP001204445"/>
    </source>
</evidence>
<dbReference type="Proteomes" id="UP001204445">
    <property type="component" value="Unassembled WGS sequence"/>
</dbReference>
<dbReference type="GO" id="GO:0048244">
    <property type="term" value="F:phytanoyl-CoA dioxygenase activity"/>
    <property type="evidence" value="ECO:0007669"/>
    <property type="project" value="UniProtKB-EC"/>
</dbReference>
<reference evidence="2" key="1">
    <citation type="submission" date="2022-08" db="EMBL/GenBank/DDBJ databases">
        <title>Genomic Encyclopedia of Type Strains, Phase III (KMG-III): the genomes of soil and plant-associated and newly described type strains.</title>
        <authorList>
            <person name="Whitman W."/>
        </authorList>
    </citation>
    <scope>NUCLEOTIDE SEQUENCE</scope>
    <source>
        <strain evidence="2">HMT 1</strain>
    </source>
</reference>
<proteinExistence type="predicted"/>
<dbReference type="EC" id="1.14.11.18" evidence="2"/>
<dbReference type="Pfam" id="PF05721">
    <property type="entry name" value="PhyH"/>
    <property type="match status" value="1"/>
</dbReference>
<comment type="cofactor">
    <cofactor evidence="1">
        <name>Fe(2+)</name>
        <dbReference type="ChEBI" id="CHEBI:29033"/>
    </cofactor>
</comment>
<dbReference type="Gene3D" id="2.60.120.620">
    <property type="entry name" value="q2cbj1_9rhob like domain"/>
    <property type="match status" value="1"/>
</dbReference>
<dbReference type="AlphaFoldDB" id="A0AAE3HME3"/>
<dbReference type="RefSeq" id="WP_259055787.1">
    <property type="nucleotide sequence ID" value="NZ_JANUCT010000012.1"/>
</dbReference>
<organism evidence="2 3">
    <name type="scientific">Methylohalomonas lacus</name>
    <dbReference type="NCBI Taxonomy" id="398773"/>
    <lineage>
        <taxon>Bacteria</taxon>
        <taxon>Pseudomonadati</taxon>
        <taxon>Pseudomonadota</taxon>
        <taxon>Gammaproteobacteria</taxon>
        <taxon>Methylohalomonadales</taxon>
        <taxon>Methylohalomonadaceae</taxon>
        <taxon>Methylohalomonas</taxon>
    </lineage>
</organism>
<dbReference type="PANTHER" id="PTHR20883:SF48">
    <property type="entry name" value="ECTOINE DIOXYGENASE"/>
    <property type="match status" value="1"/>
</dbReference>
<sequence length="257" mass="28741">MTETITATLTAAQRDRFTEQGYLVLRQLAPATVLTELQQVAREQLAARQAPLEYESEADYPGLPGLTGQTEGTTVRRLLQAYDRHPAFADWATHERITARVAALLGDDLWLVRNHHNCLMTKHPQGSSRTGWHRDTRYWYFSRPELVNAWLALDGEHPDNGGLHVIPGSQRLDIEPERLDAALFLRDDPRNQALIDSAVALQLEPGDVLLFHSHLLHAAGNNRSEAVKHALVFTYRAGDNPPLADSRSSRQPDVPLG</sequence>
<dbReference type="EMBL" id="JANUCT010000012">
    <property type="protein sequence ID" value="MCS3903811.1"/>
    <property type="molecule type" value="Genomic_DNA"/>
</dbReference>
<dbReference type="InterPro" id="IPR008775">
    <property type="entry name" value="Phytyl_CoA_dOase-like"/>
</dbReference>
<comment type="caution">
    <text evidence="2">The sequence shown here is derived from an EMBL/GenBank/DDBJ whole genome shotgun (WGS) entry which is preliminary data.</text>
</comment>
<protein>
    <submittedName>
        <fullName evidence="2">Phytanoyl-CoA hydroxylase</fullName>
        <ecNumber evidence="2">1.14.11.18</ecNumber>
    </submittedName>
</protein>